<proteinExistence type="predicted"/>
<organism evidence="2 3">
    <name type="scientific">Mucilaginibacter gracilis</name>
    <dbReference type="NCBI Taxonomy" id="423350"/>
    <lineage>
        <taxon>Bacteria</taxon>
        <taxon>Pseudomonadati</taxon>
        <taxon>Bacteroidota</taxon>
        <taxon>Sphingobacteriia</taxon>
        <taxon>Sphingobacteriales</taxon>
        <taxon>Sphingobacteriaceae</taxon>
        <taxon>Mucilaginibacter</taxon>
    </lineage>
</organism>
<sequence length="205" mass="22963">MKKIFAICVLCITFVQLSLAQASRVIGPAEKKITDSICNALSKRDISKITNKQEAVALYTSCVMEHADLLQELADELKVDVNDQAAMQKVGMNIAFNLMKDKCANFIKLSTYFAEQKATEVLNNYSTGVLKRIDNKGFNYIVITEKGAEKSFLWLRQFAGSEKFTSGLGTNVGKHVKVEWQEIEVYLPLAKGYYKVKEITGITLM</sequence>
<dbReference type="OrthoDB" id="792415at2"/>
<dbReference type="Proteomes" id="UP000268007">
    <property type="component" value="Unassembled WGS sequence"/>
</dbReference>
<dbReference type="RefSeq" id="WP_121201474.1">
    <property type="nucleotide sequence ID" value="NZ_RBKU01000001.1"/>
</dbReference>
<dbReference type="EMBL" id="RBKU01000001">
    <property type="protein sequence ID" value="RKR85424.1"/>
    <property type="molecule type" value="Genomic_DNA"/>
</dbReference>
<keyword evidence="1" id="KW-0732">Signal</keyword>
<feature type="signal peptide" evidence="1">
    <location>
        <begin position="1"/>
        <end position="20"/>
    </location>
</feature>
<keyword evidence="3" id="KW-1185">Reference proteome</keyword>
<evidence type="ECO:0000256" key="1">
    <source>
        <dbReference type="SAM" id="SignalP"/>
    </source>
</evidence>
<dbReference type="AlphaFoldDB" id="A0A495JAJ5"/>
<comment type="caution">
    <text evidence="2">The sequence shown here is derived from an EMBL/GenBank/DDBJ whole genome shotgun (WGS) entry which is preliminary data.</text>
</comment>
<evidence type="ECO:0000313" key="3">
    <source>
        <dbReference type="Proteomes" id="UP000268007"/>
    </source>
</evidence>
<name>A0A495JAJ5_9SPHI</name>
<accession>A0A495JAJ5</accession>
<evidence type="ECO:0000313" key="2">
    <source>
        <dbReference type="EMBL" id="RKR85424.1"/>
    </source>
</evidence>
<gene>
    <name evidence="2" type="ORF">BDD43_5695</name>
</gene>
<reference evidence="2 3" key="1">
    <citation type="submission" date="2018-10" db="EMBL/GenBank/DDBJ databases">
        <title>Genomic Encyclopedia of Archaeal and Bacterial Type Strains, Phase II (KMG-II): from individual species to whole genera.</title>
        <authorList>
            <person name="Goeker M."/>
        </authorList>
    </citation>
    <scope>NUCLEOTIDE SEQUENCE [LARGE SCALE GENOMIC DNA]</scope>
    <source>
        <strain evidence="2 3">DSM 18602</strain>
    </source>
</reference>
<evidence type="ECO:0008006" key="4">
    <source>
        <dbReference type="Google" id="ProtNLM"/>
    </source>
</evidence>
<feature type="chain" id="PRO_5019779420" description="Gluconate 2-dehydrogenase subunit 3-like protein" evidence="1">
    <location>
        <begin position="21"/>
        <end position="205"/>
    </location>
</feature>
<protein>
    <recommendedName>
        <fullName evidence="4">Gluconate 2-dehydrogenase subunit 3-like protein</fullName>
    </recommendedName>
</protein>